<organism evidence="1 2">
    <name type="scientific">Morganella morganii</name>
    <name type="common">Proteus morganii</name>
    <dbReference type="NCBI Taxonomy" id="582"/>
    <lineage>
        <taxon>Bacteria</taxon>
        <taxon>Pseudomonadati</taxon>
        <taxon>Pseudomonadota</taxon>
        <taxon>Gammaproteobacteria</taxon>
        <taxon>Enterobacterales</taxon>
        <taxon>Morganellaceae</taxon>
        <taxon>Morganella</taxon>
    </lineage>
</organism>
<proteinExistence type="predicted"/>
<evidence type="ECO:0000313" key="2">
    <source>
        <dbReference type="Proteomes" id="UP001076655"/>
    </source>
</evidence>
<dbReference type="RefSeq" id="WP_025153597.1">
    <property type="nucleotide sequence ID" value="NZ_CP023505.1"/>
</dbReference>
<reference evidence="1" key="1">
    <citation type="submission" date="2022-08" db="EMBL/GenBank/DDBJ databases">
        <authorList>
            <person name="Dale J.L."/>
        </authorList>
    </citation>
    <scope>NUCLEOTIDE SEQUENCE</scope>
    <source>
        <strain evidence="1">2022EL-00758</strain>
    </source>
</reference>
<accession>A0A9Q4CUT1</accession>
<dbReference type="Proteomes" id="UP001076655">
    <property type="component" value="Unassembled WGS sequence"/>
</dbReference>
<sequence>MTQDEETVLLFKGLIASLPDDQQQNVKQCIDAIRQLLSKYPAGEAVVAIGLVGAELQQQAG</sequence>
<evidence type="ECO:0000313" key="1">
    <source>
        <dbReference type="EMBL" id="MCY0791971.1"/>
    </source>
</evidence>
<dbReference type="EMBL" id="JAPNMI010000019">
    <property type="protein sequence ID" value="MCY0791971.1"/>
    <property type="molecule type" value="Genomic_DNA"/>
</dbReference>
<dbReference type="AlphaFoldDB" id="A0A9Q4CUT1"/>
<gene>
    <name evidence="1" type="ORF">N0392_20120</name>
</gene>
<comment type="caution">
    <text evidence="1">The sequence shown here is derived from an EMBL/GenBank/DDBJ whole genome shotgun (WGS) entry which is preliminary data.</text>
</comment>
<protein>
    <submittedName>
        <fullName evidence="1">Uncharacterized protein</fullName>
    </submittedName>
</protein>
<name>A0A9Q4CUT1_MORMO</name>